<evidence type="ECO:0000313" key="1">
    <source>
        <dbReference type="EMBL" id="JAD34467.1"/>
    </source>
</evidence>
<organism evidence="1">
    <name type="scientific">Arundo donax</name>
    <name type="common">Giant reed</name>
    <name type="synonym">Donax arundinaceus</name>
    <dbReference type="NCBI Taxonomy" id="35708"/>
    <lineage>
        <taxon>Eukaryota</taxon>
        <taxon>Viridiplantae</taxon>
        <taxon>Streptophyta</taxon>
        <taxon>Embryophyta</taxon>
        <taxon>Tracheophyta</taxon>
        <taxon>Spermatophyta</taxon>
        <taxon>Magnoliopsida</taxon>
        <taxon>Liliopsida</taxon>
        <taxon>Poales</taxon>
        <taxon>Poaceae</taxon>
        <taxon>PACMAD clade</taxon>
        <taxon>Arundinoideae</taxon>
        <taxon>Arundineae</taxon>
        <taxon>Arundo</taxon>
    </lineage>
</organism>
<sequence>MKGAITRQPCIPYQAIL</sequence>
<reference evidence="1" key="1">
    <citation type="submission" date="2014-09" db="EMBL/GenBank/DDBJ databases">
        <authorList>
            <person name="Magalhaes I.L.F."/>
            <person name="Oliveira U."/>
            <person name="Santos F.R."/>
            <person name="Vidigal T.H.D.A."/>
            <person name="Brescovit A.D."/>
            <person name="Santos A.J."/>
        </authorList>
    </citation>
    <scope>NUCLEOTIDE SEQUENCE</scope>
    <source>
        <tissue evidence="1">Shoot tissue taken approximately 20 cm above the soil surface</tissue>
    </source>
</reference>
<proteinExistence type="predicted"/>
<reference evidence="1" key="2">
    <citation type="journal article" date="2015" name="Data Brief">
        <title>Shoot transcriptome of the giant reed, Arundo donax.</title>
        <authorList>
            <person name="Barrero R.A."/>
            <person name="Guerrero F.D."/>
            <person name="Moolhuijzen P."/>
            <person name="Goolsby J.A."/>
            <person name="Tidwell J."/>
            <person name="Bellgard S.E."/>
            <person name="Bellgard M.I."/>
        </authorList>
    </citation>
    <scope>NUCLEOTIDE SEQUENCE</scope>
    <source>
        <tissue evidence="1">Shoot tissue taken approximately 20 cm above the soil surface</tissue>
    </source>
</reference>
<dbReference type="EMBL" id="GBRH01263428">
    <property type="protein sequence ID" value="JAD34467.1"/>
    <property type="molecule type" value="Transcribed_RNA"/>
</dbReference>
<name>A0A0A8ZHY1_ARUDO</name>
<accession>A0A0A8ZHY1</accession>
<dbReference type="AlphaFoldDB" id="A0A0A8ZHY1"/>
<protein>
    <submittedName>
        <fullName evidence="1">Uncharacterized protein</fullName>
    </submittedName>
</protein>